<evidence type="ECO:0000313" key="5">
    <source>
        <dbReference type="Proteomes" id="UP000824260"/>
    </source>
</evidence>
<dbReference type="EMBL" id="DVFZ01000067">
    <property type="protein sequence ID" value="HIQ82790.1"/>
    <property type="molecule type" value="Genomic_DNA"/>
</dbReference>
<dbReference type="AlphaFoldDB" id="A0A9D1CXS1"/>
<accession>A0A9D1CXS1</accession>
<sequence>MRMEFLGAAHEVTGSQTLLTVNGRSFLVDCGMEQGVNRFENKPSPVAARDLLCALVTHAHIDHAGNLPLLYKQGFRGPIYATEETCNLLQIMLRDSAHIQVSDAEWKNRKAQRAGGAPVEPVYDLEDAEGALGLLRPCRYGERLPVLEGVEIRFTDVGHLLGSAAIELWLREGDVERKVVFSGDVGNTNQPLLRDPQKVAGADVLVIESTYGDRLHEKARVDYPRALADVLQRTLDRGGNVVIPSFAVGRTQEILYFLRQIKLEGLLHGHDGFPVYVDSPLANEATAVFLQADPASLDEEARALIRAGVNPLWFDGLKTSVTAEESKAINFDKTPKVILSASGMCDAGRIRHHLKHNLWRRESTILFVGYQAEGTLGRQIVEGAKKVKLFGEEIEVAAEIRVLPGVSGHADRDGLLAWLQAFDQKPGRVFVNHGDDASCTAFVDTLKHLGYDARAPFSGAAYDIAAGAILEWPEGVPALKAKARARSNVFNRLLEAVNRLMRVARGCEGMANKELAKFESQINHLADEWER</sequence>
<dbReference type="InterPro" id="IPR001279">
    <property type="entry name" value="Metallo-B-lactamas"/>
</dbReference>
<dbReference type="Gene3D" id="3.60.15.10">
    <property type="entry name" value="Ribonuclease Z/Hydroxyacylglutathione hydrolase-like"/>
    <property type="match status" value="1"/>
</dbReference>
<dbReference type="Pfam" id="PF00753">
    <property type="entry name" value="Lactamase_B"/>
    <property type="match status" value="1"/>
</dbReference>
<evidence type="ECO:0000256" key="1">
    <source>
        <dbReference type="ARBA" id="ARBA00022801"/>
    </source>
</evidence>
<gene>
    <name evidence="4" type="ORF">IAA52_06770</name>
</gene>
<dbReference type="SMART" id="SM00849">
    <property type="entry name" value="Lactamase_B"/>
    <property type="match status" value="1"/>
</dbReference>
<reference evidence="4" key="2">
    <citation type="journal article" date="2021" name="PeerJ">
        <title>Extensive microbial diversity within the chicken gut microbiome revealed by metagenomics and culture.</title>
        <authorList>
            <person name="Gilroy R."/>
            <person name="Ravi A."/>
            <person name="Getino M."/>
            <person name="Pursley I."/>
            <person name="Horton D.L."/>
            <person name="Alikhan N.F."/>
            <person name="Baker D."/>
            <person name="Gharbi K."/>
            <person name="Hall N."/>
            <person name="Watson M."/>
            <person name="Adriaenssens E.M."/>
            <person name="Foster-Nyarko E."/>
            <person name="Jarju S."/>
            <person name="Secka A."/>
            <person name="Antonio M."/>
            <person name="Oren A."/>
            <person name="Chaudhuri R.R."/>
            <person name="La Ragione R."/>
            <person name="Hildebrand F."/>
            <person name="Pallen M.J."/>
        </authorList>
    </citation>
    <scope>NUCLEOTIDE SEQUENCE</scope>
    <source>
        <strain evidence="4">ChiSjej6B24-2974</strain>
    </source>
</reference>
<evidence type="ECO:0000259" key="3">
    <source>
        <dbReference type="SMART" id="SM01027"/>
    </source>
</evidence>
<dbReference type="SUPFAM" id="SSF56281">
    <property type="entry name" value="Metallo-hydrolase/oxidoreductase"/>
    <property type="match status" value="1"/>
</dbReference>
<keyword evidence="1" id="KW-0378">Hydrolase</keyword>
<feature type="domain" description="Beta-Casp" evidence="3">
    <location>
        <begin position="251"/>
        <end position="380"/>
    </location>
</feature>
<dbReference type="InterPro" id="IPR036866">
    <property type="entry name" value="RibonucZ/Hydroxyglut_hydro"/>
</dbReference>
<dbReference type="InterPro" id="IPR011108">
    <property type="entry name" value="RMMBL"/>
</dbReference>
<protein>
    <submittedName>
        <fullName evidence="4">MBL fold metallo-hydrolase</fullName>
    </submittedName>
</protein>
<comment type="caution">
    <text evidence="4">The sequence shown here is derived from an EMBL/GenBank/DDBJ whole genome shotgun (WGS) entry which is preliminary data.</text>
</comment>
<dbReference type="SMART" id="SM01027">
    <property type="entry name" value="Beta-Casp"/>
    <property type="match status" value="1"/>
</dbReference>
<dbReference type="GO" id="GO:0004521">
    <property type="term" value="F:RNA endonuclease activity"/>
    <property type="evidence" value="ECO:0007669"/>
    <property type="project" value="TreeGrafter"/>
</dbReference>
<dbReference type="CDD" id="cd16295">
    <property type="entry name" value="TTHA0252-CPSF-like_MBL-fold"/>
    <property type="match status" value="1"/>
</dbReference>
<proteinExistence type="predicted"/>
<dbReference type="InterPro" id="IPR050698">
    <property type="entry name" value="MBL"/>
</dbReference>
<organism evidence="4 5">
    <name type="scientific">Candidatus Pullichristensenella stercorigallinarum</name>
    <dbReference type="NCBI Taxonomy" id="2840909"/>
    <lineage>
        <taxon>Bacteria</taxon>
        <taxon>Bacillati</taxon>
        <taxon>Bacillota</taxon>
        <taxon>Clostridia</taxon>
        <taxon>Candidatus Pullichristensenella</taxon>
    </lineage>
</organism>
<reference evidence="4" key="1">
    <citation type="submission" date="2020-10" db="EMBL/GenBank/DDBJ databases">
        <authorList>
            <person name="Gilroy R."/>
        </authorList>
    </citation>
    <scope>NUCLEOTIDE SEQUENCE</scope>
    <source>
        <strain evidence="4">ChiSjej6B24-2974</strain>
    </source>
</reference>
<dbReference type="Pfam" id="PF07521">
    <property type="entry name" value="RMMBL"/>
    <property type="match status" value="1"/>
</dbReference>
<dbReference type="Proteomes" id="UP000824260">
    <property type="component" value="Unassembled WGS sequence"/>
</dbReference>
<dbReference type="InterPro" id="IPR022712">
    <property type="entry name" value="Beta_Casp"/>
</dbReference>
<dbReference type="PANTHER" id="PTHR11203:SF37">
    <property type="entry name" value="INTEGRATOR COMPLEX SUBUNIT 11"/>
    <property type="match status" value="1"/>
</dbReference>
<dbReference type="GO" id="GO:0016787">
    <property type="term" value="F:hydrolase activity"/>
    <property type="evidence" value="ECO:0007669"/>
    <property type="project" value="UniProtKB-KW"/>
</dbReference>
<dbReference type="Pfam" id="PF10996">
    <property type="entry name" value="Beta-Casp"/>
    <property type="match status" value="1"/>
</dbReference>
<dbReference type="PANTHER" id="PTHR11203">
    <property type="entry name" value="CLEAVAGE AND POLYADENYLATION SPECIFICITY FACTOR FAMILY MEMBER"/>
    <property type="match status" value="1"/>
</dbReference>
<dbReference type="Gene3D" id="3.40.50.10890">
    <property type="match status" value="1"/>
</dbReference>
<evidence type="ECO:0000313" key="4">
    <source>
        <dbReference type="EMBL" id="HIQ82790.1"/>
    </source>
</evidence>
<feature type="domain" description="Metallo-beta-lactamase" evidence="2">
    <location>
        <begin position="13"/>
        <end position="235"/>
    </location>
</feature>
<evidence type="ECO:0000259" key="2">
    <source>
        <dbReference type="SMART" id="SM00849"/>
    </source>
</evidence>
<name>A0A9D1CXS1_9FIRM</name>